<dbReference type="Pfam" id="PF01284">
    <property type="entry name" value="MARVEL"/>
    <property type="match status" value="1"/>
</dbReference>
<organism evidence="14 15">
    <name type="scientific">Tinamus guttatus</name>
    <name type="common">White-throated tinamou</name>
    <dbReference type="NCBI Taxonomy" id="94827"/>
    <lineage>
        <taxon>Eukaryota</taxon>
        <taxon>Metazoa</taxon>
        <taxon>Chordata</taxon>
        <taxon>Craniata</taxon>
        <taxon>Vertebrata</taxon>
        <taxon>Euteleostomi</taxon>
        <taxon>Archelosauria</taxon>
        <taxon>Archosauria</taxon>
        <taxon>Dinosauria</taxon>
        <taxon>Saurischia</taxon>
        <taxon>Theropoda</taxon>
        <taxon>Coelurosauria</taxon>
        <taxon>Aves</taxon>
        <taxon>Palaeognathae</taxon>
        <taxon>Tinamiformes</taxon>
        <taxon>Tinamidae</taxon>
        <taxon>Tinamus</taxon>
    </lineage>
</organism>
<dbReference type="InterPro" id="IPR008253">
    <property type="entry name" value="Marvel"/>
</dbReference>
<dbReference type="InterPro" id="IPR050578">
    <property type="entry name" value="MARVEL-CKLF_proteins"/>
</dbReference>
<feature type="transmembrane region" description="Helical" evidence="12">
    <location>
        <begin position="20"/>
        <end position="44"/>
    </location>
</feature>
<dbReference type="STRING" id="94827.A0A099YXI9"/>
<evidence type="ECO:0000256" key="9">
    <source>
        <dbReference type="ARBA" id="ARBA00050024"/>
    </source>
</evidence>
<proteinExistence type="inferred from homology"/>
<keyword evidence="3" id="KW-1003">Cell membrane</keyword>
<keyword evidence="15" id="KW-1185">Reference proteome</keyword>
<evidence type="ECO:0000256" key="7">
    <source>
        <dbReference type="ARBA" id="ARBA00034721"/>
    </source>
</evidence>
<evidence type="ECO:0000259" key="13">
    <source>
        <dbReference type="PROSITE" id="PS51225"/>
    </source>
</evidence>
<reference evidence="14 15" key="1">
    <citation type="submission" date="2014-06" db="EMBL/GenBank/DDBJ databases">
        <title>Genome evolution of avian class.</title>
        <authorList>
            <person name="Zhang G."/>
            <person name="Li C."/>
        </authorList>
    </citation>
    <scope>NUCLEOTIDE SEQUENCE [LARGE SCALE GENOMIC DNA]</scope>
    <source>
        <strain evidence="14">BGI_N309</strain>
    </source>
</reference>
<evidence type="ECO:0000256" key="6">
    <source>
        <dbReference type="ARBA" id="ARBA00023136"/>
    </source>
</evidence>
<feature type="domain" description="MARVEL" evidence="13">
    <location>
        <begin position="1"/>
        <end position="102"/>
    </location>
</feature>
<evidence type="ECO:0000313" key="14">
    <source>
        <dbReference type="EMBL" id="KGL73285.1"/>
    </source>
</evidence>
<sequence>LLGLLVWALIADTTYYLHAAYGWVMFVAIFFWITTVIFLVIYLLQLHLKFHIIPWSLVLVIFNATATVLYITAFVTCSAAVKPTSSRQWDYNRRAAASVSIG</sequence>
<dbReference type="Proteomes" id="UP000053641">
    <property type="component" value="Unassembled WGS sequence"/>
</dbReference>
<evidence type="ECO:0000313" key="15">
    <source>
        <dbReference type="Proteomes" id="UP000053641"/>
    </source>
</evidence>
<evidence type="ECO:0000256" key="5">
    <source>
        <dbReference type="ARBA" id="ARBA00022989"/>
    </source>
</evidence>
<name>A0A099YXI9_TINGU</name>
<comment type="similarity">
    <text evidence="7">Belongs to the MAL family.</text>
</comment>
<evidence type="ECO:0000256" key="3">
    <source>
        <dbReference type="ARBA" id="ARBA00022475"/>
    </source>
</evidence>
<dbReference type="PROSITE" id="PS51225">
    <property type="entry name" value="MARVEL"/>
    <property type="match status" value="1"/>
</dbReference>
<dbReference type="AlphaFoldDB" id="A0A099YXI9"/>
<dbReference type="GO" id="GO:0042552">
    <property type="term" value="P:myelination"/>
    <property type="evidence" value="ECO:0007669"/>
    <property type="project" value="TreeGrafter"/>
</dbReference>
<evidence type="ECO:0000256" key="1">
    <source>
        <dbReference type="ARBA" id="ARBA00004424"/>
    </source>
</evidence>
<dbReference type="EMBL" id="KL885851">
    <property type="protein sequence ID" value="KGL73285.1"/>
    <property type="molecule type" value="Genomic_DNA"/>
</dbReference>
<feature type="non-terminal residue" evidence="14">
    <location>
        <position position="102"/>
    </location>
</feature>
<feature type="transmembrane region" description="Helical" evidence="12">
    <location>
        <begin position="56"/>
        <end position="81"/>
    </location>
</feature>
<accession>A0A099YXI9</accession>
<dbReference type="GO" id="GO:0016324">
    <property type="term" value="C:apical plasma membrane"/>
    <property type="evidence" value="ECO:0007669"/>
    <property type="project" value="UniProtKB-SubCell"/>
</dbReference>
<dbReference type="GO" id="GO:0043209">
    <property type="term" value="C:myelin sheath"/>
    <property type="evidence" value="ECO:0007669"/>
    <property type="project" value="UniProtKB-SubCell"/>
</dbReference>
<keyword evidence="6 11" id="KW-0472">Membrane</keyword>
<keyword evidence="5 12" id="KW-1133">Transmembrane helix</keyword>
<gene>
    <name evidence="14" type="ORF">N309_11979</name>
</gene>
<comment type="subcellular location">
    <subcellularLocation>
        <location evidence="1">Apical cell membrane</location>
        <topology evidence="1">Multi-pass membrane protein</topology>
    </subcellularLocation>
    <subcellularLocation>
        <location evidence="8">Myelin membrane</location>
        <topology evidence="8">Multi-pass membrane protein</topology>
    </subcellularLocation>
</comment>
<feature type="non-terminal residue" evidence="14">
    <location>
        <position position="1"/>
    </location>
</feature>
<evidence type="ECO:0000256" key="4">
    <source>
        <dbReference type="ARBA" id="ARBA00022692"/>
    </source>
</evidence>
<evidence type="ECO:0000256" key="2">
    <source>
        <dbReference type="ARBA" id="ARBA00011815"/>
    </source>
</evidence>
<protein>
    <recommendedName>
        <fullName evidence="9">Plasmolipin</fullName>
    </recommendedName>
    <alternativeName>
        <fullName evidence="10">Plasma membrane proteolipid</fullName>
    </alternativeName>
</protein>
<evidence type="ECO:0000256" key="11">
    <source>
        <dbReference type="PROSITE-ProRule" id="PRU00581"/>
    </source>
</evidence>
<dbReference type="InterPro" id="IPR013295">
    <property type="entry name" value="MAL"/>
</dbReference>
<evidence type="ECO:0000256" key="10">
    <source>
        <dbReference type="ARBA" id="ARBA00050050"/>
    </source>
</evidence>
<comment type="subunit">
    <text evidence="2">Forms oligomers.</text>
</comment>
<dbReference type="PANTHER" id="PTHR22776">
    <property type="entry name" value="MARVEL-CONTAINING POTENTIAL LIPID RAFT-ASSOCIATED PROTEIN"/>
    <property type="match status" value="1"/>
</dbReference>
<evidence type="ECO:0000256" key="12">
    <source>
        <dbReference type="SAM" id="Phobius"/>
    </source>
</evidence>
<dbReference type="PANTHER" id="PTHR22776:SF9">
    <property type="entry name" value="PLASMOLIPIN"/>
    <property type="match status" value="1"/>
</dbReference>
<keyword evidence="4 11" id="KW-0812">Transmembrane</keyword>
<evidence type="ECO:0000256" key="8">
    <source>
        <dbReference type="ARBA" id="ARBA00049979"/>
    </source>
</evidence>
<dbReference type="GO" id="GO:0019911">
    <property type="term" value="F:structural constituent of myelin sheath"/>
    <property type="evidence" value="ECO:0007669"/>
    <property type="project" value="TreeGrafter"/>
</dbReference>
<dbReference type="PRINTS" id="PR01884">
    <property type="entry name" value="MALPROTEIN"/>
</dbReference>